<protein>
    <submittedName>
        <fullName evidence="1">N-acetylmuramoyl-L-alanine amidase</fullName>
    </submittedName>
</protein>
<gene>
    <name evidence="1" type="ORF">C2E21_0613</name>
</gene>
<accession>A0A2P6U576</accession>
<comment type="caution">
    <text evidence="1">The sequence shown here is derived from an EMBL/GenBank/DDBJ whole genome shotgun (WGS) entry which is preliminary data.</text>
</comment>
<name>A0A2P6U576_CHLSO</name>
<keyword evidence="2" id="KW-1185">Reference proteome</keyword>
<organism evidence="1 2">
    <name type="scientific">Chlorella sorokiniana</name>
    <name type="common">Freshwater green alga</name>
    <dbReference type="NCBI Taxonomy" id="3076"/>
    <lineage>
        <taxon>Eukaryota</taxon>
        <taxon>Viridiplantae</taxon>
        <taxon>Chlorophyta</taxon>
        <taxon>core chlorophytes</taxon>
        <taxon>Trebouxiophyceae</taxon>
        <taxon>Chlorellales</taxon>
        <taxon>Chlorellaceae</taxon>
        <taxon>Chlorella clade</taxon>
        <taxon>Chlorella</taxon>
    </lineage>
</organism>
<reference evidence="1 2" key="1">
    <citation type="journal article" date="2018" name="Plant J.">
        <title>Genome sequences of Chlorella sorokiniana UTEX 1602 and Micractinium conductrix SAG 241.80: implications to maltose excretion by a green alga.</title>
        <authorList>
            <person name="Arriola M.B."/>
            <person name="Velmurugan N."/>
            <person name="Zhang Y."/>
            <person name="Plunkett M.H."/>
            <person name="Hondzo H."/>
            <person name="Barney B.M."/>
        </authorList>
    </citation>
    <scope>NUCLEOTIDE SEQUENCE [LARGE SCALE GENOMIC DNA]</scope>
    <source>
        <strain evidence="2">UTEX 1602</strain>
    </source>
</reference>
<dbReference type="EMBL" id="LHPG02000001">
    <property type="protein sequence ID" value="PRW61473.1"/>
    <property type="molecule type" value="Genomic_DNA"/>
</dbReference>
<evidence type="ECO:0000313" key="1">
    <source>
        <dbReference type="EMBL" id="PRW61473.1"/>
    </source>
</evidence>
<sequence length="342" mass="36990">MVLLELGFHDTKCDMDWLNGNRAKIAESLTNTLANWKASGDEPKGWSFPTTVPQLAGTSAFDNYVKKIFNGFNTNAVPKQAGAYYDRAVKAGALPDRYKAATRDASVKLITADMQWTQTKIDTMKAPGALTPTPMWLLAMAGTAPSPTLKKDLGAALGHLAGKLLTYTFYWKQYQAAAATARASGTKFYVKCIPVPWMAPWHNSAGGYYSYQGTGDVFEWMNFDVPRFVFSDVTQGLAGVKAGSAGMQAGPYACAYFWFDRVRTFFEDMAGAGAGAKYSQYVSTVKVSWPTKVAATLPSQTFILTDTAVVVPDGSSQTYAGFPTLVSAPKSKCGSKDIYCPA</sequence>
<proteinExistence type="predicted"/>
<dbReference type="AlphaFoldDB" id="A0A2P6U576"/>
<dbReference type="Proteomes" id="UP000239899">
    <property type="component" value="Unassembled WGS sequence"/>
</dbReference>
<evidence type="ECO:0000313" key="2">
    <source>
        <dbReference type="Proteomes" id="UP000239899"/>
    </source>
</evidence>